<keyword evidence="2" id="KW-1185">Reference proteome</keyword>
<reference evidence="1 2" key="1">
    <citation type="submission" date="2022-05" db="EMBL/GenBank/DDBJ databases">
        <authorList>
            <consortium name="Genoscope - CEA"/>
            <person name="William W."/>
        </authorList>
    </citation>
    <scope>NUCLEOTIDE SEQUENCE [LARGE SCALE GENOMIC DNA]</scope>
</reference>
<proteinExistence type="predicted"/>
<dbReference type="Proteomes" id="UP001159428">
    <property type="component" value="Unassembled WGS sequence"/>
</dbReference>
<evidence type="ECO:0008006" key="3">
    <source>
        <dbReference type="Google" id="ProtNLM"/>
    </source>
</evidence>
<sequence>FFDKRGYPVSLVQVGHHRAQQIVRQSALQTAEKDNTDRIPFTLTFHPHNYAVKSIILKNFKLLQNDSETGTIFSQPPLISFKRDKNIGNFLVRSSFKTNDKSGTFTCARSRCKTCSFIHNVDKISGPKRSIKIIDHFTCTSANVICCITCTYWNKLYIVETGRRLSDRFREHLRDVERNDKDAPKPVARHFNLPNHSEQHMEVCGL</sequence>
<organism evidence="1 2">
    <name type="scientific">Pocillopora meandrina</name>
    <dbReference type="NCBI Taxonomy" id="46732"/>
    <lineage>
        <taxon>Eukaryota</taxon>
        <taxon>Metazoa</taxon>
        <taxon>Cnidaria</taxon>
        <taxon>Anthozoa</taxon>
        <taxon>Hexacorallia</taxon>
        <taxon>Scleractinia</taxon>
        <taxon>Astrocoeniina</taxon>
        <taxon>Pocilloporidae</taxon>
        <taxon>Pocillopora</taxon>
    </lineage>
</organism>
<dbReference type="AlphaFoldDB" id="A0AAU9WLR9"/>
<feature type="non-terminal residue" evidence="1">
    <location>
        <position position="1"/>
    </location>
</feature>
<dbReference type="PANTHER" id="PTHR21301:SF10">
    <property type="entry name" value="REVERSE TRANSCRIPTASE DOMAIN-CONTAINING PROTEIN"/>
    <property type="match status" value="1"/>
</dbReference>
<gene>
    <name evidence="1" type="ORF">PMEA_00007257</name>
</gene>
<accession>A0AAU9WLR9</accession>
<evidence type="ECO:0000313" key="2">
    <source>
        <dbReference type="Proteomes" id="UP001159428"/>
    </source>
</evidence>
<feature type="non-terminal residue" evidence="1">
    <location>
        <position position="206"/>
    </location>
</feature>
<evidence type="ECO:0000313" key="1">
    <source>
        <dbReference type="EMBL" id="CAH3118284.1"/>
    </source>
</evidence>
<dbReference type="EMBL" id="CALNXJ010000016">
    <property type="protein sequence ID" value="CAH3118284.1"/>
    <property type="molecule type" value="Genomic_DNA"/>
</dbReference>
<name>A0AAU9WLR9_9CNID</name>
<comment type="caution">
    <text evidence="1">The sequence shown here is derived from an EMBL/GenBank/DDBJ whole genome shotgun (WGS) entry which is preliminary data.</text>
</comment>
<dbReference type="PANTHER" id="PTHR21301">
    <property type="entry name" value="REVERSE TRANSCRIPTASE"/>
    <property type="match status" value="1"/>
</dbReference>
<protein>
    <recommendedName>
        <fullName evidence="3">GIY-YIG domain-containing protein</fullName>
    </recommendedName>
</protein>